<keyword evidence="3" id="KW-1185">Reference proteome</keyword>
<feature type="transmembrane region" description="Helical" evidence="1">
    <location>
        <begin position="85"/>
        <end position="107"/>
    </location>
</feature>
<dbReference type="EMBL" id="JAGUCN010000030">
    <property type="protein sequence ID" value="MBS2213592.1"/>
    <property type="molecule type" value="Genomic_DNA"/>
</dbReference>
<evidence type="ECO:0000256" key="1">
    <source>
        <dbReference type="SAM" id="Phobius"/>
    </source>
</evidence>
<name>A0ABS5KFG9_9BACT</name>
<keyword evidence="1" id="KW-0812">Transmembrane</keyword>
<dbReference type="RefSeq" id="WP_212230971.1">
    <property type="nucleotide sequence ID" value="NZ_JAGUCN010000030.1"/>
</dbReference>
<evidence type="ECO:0008006" key="4">
    <source>
        <dbReference type="Google" id="ProtNLM"/>
    </source>
</evidence>
<feature type="transmembrane region" description="Helical" evidence="1">
    <location>
        <begin position="51"/>
        <end position="70"/>
    </location>
</feature>
<gene>
    <name evidence="2" type="ORF">KEM09_19445</name>
</gene>
<feature type="transmembrane region" description="Helical" evidence="1">
    <location>
        <begin position="152"/>
        <end position="175"/>
    </location>
</feature>
<keyword evidence="1" id="KW-1133">Transmembrane helix</keyword>
<sequence>METIDKANTSSSKYLYIPPSRFLLMSIITVGLYETYWMYKNWSYLRQRDNLDIMPVWRAIFGVFFIHSLLSKMEDDRELSQVTKAGFSAASLATGWLIVILLGNILGRFDEYEINVLGFIIAFPSFLFFLPVQKHINRANSKLTPGLQYNSWSVGHTVCLMLGLPLFILVLMGLFGGY</sequence>
<keyword evidence="1" id="KW-0472">Membrane</keyword>
<reference evidence="2 3" key="1">
    <citation type="journal article" date="2014" name="Int. J. Syst. Evol. Microbiol.">
        <title>Carboxylicivirga gen. nov. in the family Marinilabiliaceae with two novel species, Carboxylicivirga mesophila sp. nov. and Carboxylicivirga taeanensis sp. nov., and reclassification of Cytophaga fermentans as Saccharicrinis fermentans gen. nov., comb. nov.</title>
        <authorList>
            <person name="Yang S.H."/>
            <person name="Seo H.S."/>
            <person name="Woo J.H."/>
            <person name="Oh H.M."/>
            <person name="Jang H."/>
            <person name="Lee J.H."/>
            <person name="Kim S.J."/>
            <person name="Kwon K.K."/>
        </authorList>
    </citation>
    <scope>NUCLEOTIDE SEQUENCE [LARGE SCALE GENOMIC DNA]</scope>
    <source>
        <strain evidence="2 3">JCM 18290</strain>
    </source>
</reference>
<accession>A0ABS5KFG9</accession>
<evidence type="ECO:0000313" key="3">
    <source>
        <dbReference type="Proteomes" id="UP000721861"/>
    </source>
</evidence>
<protein>
    <recommendedName>
        <fullName evidence="4">DUF4234 domain-containing protein</fullName>
    </recommendedName>
</protein>
<organism evidence="2 3">
    <name type="scientific">Carboxylicivirga mesophila</name>
    <dbReference type="NCBI Taxonomy" id="1166478"/>
    <lineage>
        <taxon>Bacteria</taxon>
        <taxon>Pseudomonadati</taxon>
        <taxon>Bacteroidota</taxon>
        <taxon>Bacteroidia</taxon>
        <taxon>Marinilabiliales</taxon>
        <taxon>Marinilabiliaceae</taxon>
        <taxon>Carboxylicivirga</taxon>
    </lineage>
</organism>
<feature type="transmembrane region" description="Helical" evidence="1">
    <location>
        <begin position="114"/>
        <end position="132"/>
    </location>
</feature>
<evidence type="ECO:0000313" key="2">
    <source>
        <dbReference type="EMBL" id="MBS2213592.1"/>
    </source>
</evidence>
<comment type="caution">
    <text evidence="2">The sequence shown here is derived from an EMBL/GenBank/DDBJ whole genome shotgun (WGS) entry which is preliminary data.</text>
</comment>
<dbReference type="Proteomes" id="UP000721861">
    <property type="component" value="Unassembled WGS sequence"/>
</dbReference>
<proteinExistence type="predicted"/>
<feature type="transmembrane region" description="Helical" evidence="1">
    <location>
        <begin position="20"/>
        <end position="39"/>
    </location>
</feature>